<dbReference type="PANTHER" id="PTHR32329:SF2">
    <property type="entry name" value="BIFUNCTIONAL PROTEIN [INCLUDES 2-HYDROXYACYL-COA DEHYDRATASE (N-TER) AND ITS ACTIVATOR DOMAIN (C_TERM)"/>
    <property type="match status" value="1"/>
</dbReference>
<keyword evidence="4" id="KW-0411">Iron-sulfur</keyword>
<reference evidence="6 7" key="1">
    <citation type="submission" date="2016-10" db="EMBL/GenBank/DDBJ databases">
        <authorList>
            <person name="de Groot N.N."/>
        </authorList>
    </citation>
    <scope>NUCLEOTIDE SEQUENCE [LARGE SCALE GENOMIC DNA]</scope>
    <source>
        <strain evidence="6 7">DSM 18978</strain>
    </source>
</reference>
<evidence type="ECO:0000259" key="5">
    <source>
        <dbReference type="Pfam" id="PF01869"/>
    </source>
</evidence>
<dbReference type="STRING" id="1120976.SAMN03080606_02233"/>
<evidence type="ECO:0000256" key="1">
    <source>
        <dbReference type="ARBA" id="ARBA00001966"/>
    </source>
</evidence>
<keyword evidence="3" id="KW-0408">Iron</keyword>
<dbReference type="GO" id="GO:0046872">
    <property type="term" value="F:metal ion binding"/>
    <property type="evidence" value="ECO:0007669"/>
    <property type="project" value="UniProtKB-KW"/>
</dbReference>
<evidence type="ECO:0000256" key="3">
    <source>
        <dbReference type="ARBA" id="ARBA00023004"/>
    </source>
</evidence>
<dbReference type="AlphaFoldDB" id="A0A1G5I490"/>
<dbReference type="SUPFAM" id="SSF53067">
    <property type="entry name" value="Actin-like ATPase domain"/>
    <property type="match status" value="1"/>
</dbReference>
<organism evidence="6 7">
    <name type="scientific">Alkaliphilus peptidifermentans DSM 18978</name>
    <dbReference type="NCBI Taxonomy" id="1120976"/>
    <lineage>
        <taxon>Bacteria</taxon>
        <taxon>Bacillati</taxon>
        <taxon>Bacillota</taxon>
        <taxon>Clostridia</taxon>
        <taxon>Peptostreptococcales</taxon>
        <taxon>Natronincolaceae</taxon>
        <taxon>Alkaliphilus</taxon>
    </lineage>
</organism>
<sequence>MFLGVDVGSISTDAVLIDSQKNILSYYIVKSGFDHKAAVDKVLKGVCEGAGIKSKNIIKMVGTGYGRRNVSGIYKSVTEISCHAMGIHTIFPTVRTLIDIGGQDSKVIRISEEGFVETFVMNDKCAAGTGRFLEVMANAMDVGVEMLGEYSSRATKAVKISSTCTIFAESEVISRISQGDTEEQIIAGVHNAIADRIVAMVNSIGLKKDLALTGGVAKNEGIKAALEKKFGKILVPEEPQITGALGAAIYALNYKES</sequence>
<dbReference type="NCBIfam" id="TIGR00241">
    <property type="entry name" value="CoA_E_activ"/>
    <property type="match status" value="1"/>
</dbReference>
<evidence type="ECO:0000313" key="7">
    <source>
        <dbReference type="Proteomes" id="UP000198636"/>
    </source>
</evidence>
<dbReference type="Gene3D" id="3.30.420.40">
    <property type="match status" value="2"/>
</dbReference>
<comment type="cofactor">
    <cofactor evidence="1">
        <name>[4Fe-4S] cluster</name>
        <dbReference type="ChEBI" id="CHEBI:49883"/>
    </cofactor>
</comment>
<dbReference type="GO" id="GO:0051536">
    <property type="term" value="F:iron-sulfur cluster binding"/>
    <property type="evidence" value="ECO:0007669"/>
    <property type="project" value="UniProtKB-KW"/>
</dbReference>
<dbReference type="InterPro" id="IPR051805">
    <property type="entry name" value="Dehydratase_Activator_Redct"/>
</dbReference>
<dbReference type="Proteomes" id="UP000198636">
    <property type="component" value="Unassembled WGS sequence"/>
</dbReference>
<dbReference type="InterPro" id="IPR008275">
    <property type="entry name" value="CoA_E_activase_dom"/>
</dbReference>
<dbReference type="InterPro" id="IPR002731">
    <property type="entry name" value="ATPase_BadF"/>
</dbReference>
<evidence type="ECO:0000256" key="2">
    <source>
        <dbReference type="ARBA" id="ARBA00022723"/>
    </source>
</evidence>
<dbReference type="PANTHER" id="PTHR32329">
    <property type="entry name" value="BIFUNCTIONAL PROTEIN [INCLUDES 2-HYDROXYACYL-COA DEHYDRATASE (N-TER) AND ITS ACTIVATOR DOMAIN (C_TERM)-RELATED"/>
    <property type="match status" value="1"/>
</dbReference>
<feature type="domain" description="ATPase BadF/BadG/BcrA/BcrD type" evidence="5">
    <location>
        <begin position="3"/>
        <end position="251"/>
    </location>
</feature>
<dbReference type="Pfam" id="PF01869">
    <property type="entry name" value="BcrAD_BadFG"/>
    <property type="match status" value="1"/>
</dbReference>
<keyword evidence="7" id="KW-1185">Reference proteome</keyword>
<dbReference type="RefSeq" id="WP_207647912.1">
    <property type="nucleotide sequence ID" value="NZ_FMUS01000013.1"/>
</dbReference>
<name>A0A1G5I490_9FIRM</name>
<dbReference type="InterPro" id="IPR043129">
    <property type="entry name" value="ATPase_NBD"/>
</dbReference>
<dbReference type="CDD" id="cd24036">
    <property type="entry name" value="ASKHA_NBD_BcrAD_BadFG_HgdC_HadI"/>
    <property type="match status" value="1"/>
</dbReference>
<accession>A0A1G5I490</accession>
<dbReference type="EMBL" id="FMUS01000013">
    <property type="protein sequence ID" value="SCY70480.1"/>
    <property type="molecule type" value="Genomic_DNA"/>
</dbReference>
<keyword evidence="2" id="KW-0479">Metal-binding</keyword>
<proteinExistence type="predicted"/>
<evidence type="ECO:0000313" key="6">
    <source>
        <dbReference type="EMBL" id="SCY70480.1"/>
    </source>
</evidence>
<gene>
    <name evidence="6" type="ORF">SAMN03080606_02233</name>
</gene>
<protein>
    <submittedName>
        <fullName evidence="6">CoA-substrate-specific enzyme activase, putative</fullName>
    </submittedName>
</protein>
<evidence type="ECO:0000256" key="4">
    <source>
        <dbReference type="ARBA" id="ARBA00023014"/>
    </source>
</evidence>